<dbReference type="InterPro" id="IPR035979">
    <property type="entry name" value="RBD_domain_sf"/>
</dbReference>
<dbReference type="InterPro" id="IPR012677">
    <property type="entry name" value="Nucleotide-bd_a/b_plait_sf"/>
</dbReference>
<feature type="compositionally biased region" description="Basic residues" evidence="4">
    <location>
        <begin position="115"/>
        <end position="131"/>
    </location>
</feature>
<dbReference type="eggNOG" id="KOG4206">
    <property type="taxonomic scope" value="Eukaryota"/>
</dbReference>
<dbReference type="EMBL" id="GL996503">
    <property type="protein sequence ID" value="EGW31658.1"/>
    <property type="molecule type" value="Genomic_DNA"/>
</dbReference>
<dbReference type="CDD" id="cd12247">
    <property type="entry name" value="RRM2_U1A_like"/>
    <property type="match status" value="1"/>
</dbReference>
<dbReference type="PROSITE" id="PS50102">
    <property type="entry name" value="RRM"/>
    <property type="match status" value="2"/>
</dbReference>
<dbReference type="OMA" id="LKKGWVM"/>
<proteinExistence type="predicted"/>
<dbReference type="InParanoid" id="G3AQZ6"/>
<dbReference type="SMART" id="SM00360">
    <property type="entry name" value="RRM"/>
    <property type="match status" value="2"/>
</dbReference>
<dbReference type="GeneID" id="18870309"/>
<keyword evidence="7" id="KW-1185">Reference proteome</keyword>
<dbReference type="FunFam" id="3.30.70.330:FF:000039">
    <property type="entry name" value="U1 small nuclear ribonucleoprotein A"/>
    <property type="match status" value="1"/>
</dbReference>
<evidence type="ECO:0000259" key="5">
    <source>
        <dbReference type="PROSITE" id="PS50102"/>
    </source>
</evidence>
<dbReference type="CDD" id="cd12246">
    <property type="entry name" value="RRM1_U1A_like"/>
    <property type="match status" value="1"/>
</dbReference>
<dbReference type="AlphaFoldDB" id="G3AQZ6"/>
<name>G3AQZ6_SPAPN</name>
<sequence>MASDSNQPLETIYINNLNDRVSLTKLKSELESLFTSYGKILQITAHRNLKMKGQAFITFESKVSSTKAMDLQNHILFNKPMHITYAKGNSDAYYELHNEVDKIEQRKSEKERQNLKRKSTPAGGKQKKKKVKSEDWKSLPPNKLLLIQRLDDDEQLTSYFEQFEGFSNVRLVKVRKLAFIEFDNVESSTKCLKSIKTEELQEKFGSEVILSFAKK</sequence>
<dbReference type="Gene3D" id="3.30.70.330">
    <property type="match status" value="2"/>
</dbReference>
<keyword evidence="1" id="KW-0677">Repeat</keyword>
<accession>G3AQZ6</accession>
<evidence type="ECO:0000256" key="2">
    <source>
        <dbReference type="ARBA" id="ARBA00022884"/>
    </source>
</evidence>
<keyword evidence="2 3" id="KW-0694">RNA-binding</keyword>
<dbReference type="RefSeq" id="XP_007376436.1">
    <property type="nucleotide sequence ID" value="XM_007376374.1"/>
</dbReference>
<dbReference type="PANTHER" id="PTHR24012">
    <property type="entry name" value="RNA BINDING PROTEIN"/>
    <property type="match status" value="1"/>
</dbReference>
<dbReference type="KEGG" id="spaa:SPAPADRAFT_140622"/>
<feature type="domain" description="RRM" evidence="5">
    <location>
        <begin position="10"/>
        <end position="88"/>
    </location>
</feature>
<feature type="domain" description="RRM" evidence="5">
    <location>
        <begin position="143"/>
        <end position="215"/>
    </location>
</feature>
<dbReference type="InterPro" id="IPR000504">
    <property type="entry name" value="RRM_dom"/>
</dbReference>
<feature type="compositionally biased region" description="Basic and acidic residues" evidence="4">
    <location>
        <begin position="105"/>
        <end position="114"/>
    </location>
</feature>
<evidence type="ECO:0000313" key="7">
    <source>
        <dbReference type="Proteomes" id="UP000000709"/>
    </source>
</evidence>
<gene>
    <name evidence="6" type="ORF">SPAPADRAFT_140622</name>
</gene>
<dbReference type="HOGENOM" id="CLU_041869_1_1_1"/>
<dbReference type="GO" id="GO:0003723">
    <property type="term" value="F:RNA binding"/>
    <property type="evidence" value="ECO:0007669"/>
    <property type="project" value="UniProtKB-UniRule"/>
</dbReference>
<reference evidence="6 7" key="1">
    <citation type="journal article" date="2011" name="Proc. Natl. Acad. Sci. U.S.A.">
        <title>Comparative genomics of xylose-fermenting fungi for enhanced biofuel production.</title>
        <authorList>
            <person name="Wohlbach D.J."/>
            <person name="Kuo A."/>
            <person name="Sato T.K."/>
            <person name="Potts K.M."/>
            <person name="Salamov A.A."/>
            <person name="LaButti K.M."/>
            <person name="Sun H."/>
            <person name="Clum A."/>
            <person name="Pangilinan J.L."/>
            <person name="Lindquist E.A."/>
            <person name="Lucas S."/>
            <person name="Lapidus A."/>
            <person name="Jin M."/>
            <person name="Gunawan C."/>
            <person name="Balan V."/>
            <person name="Dale B.E."/>
            <person name="Jeffries T.W."/>
            <person name="Zinkel R."/>
            <person name="Barry K.W."/>
            <person name="Grigoriev I.V."/>
            <person name="Gasch A.P."/>
        </authorList>
    </citation>
    <scope>NUCLEOTIDE SEQUENCE [LARGE SCALE GENOMIC DNA]</scope>
    <source>
        <strain evidence="7">NRRL Y-27907 / 11-Y1</strain>
    </source>
</reference>
<dbReference type="OrthoDB" id="4159781at2759"/>
<protein>
    <recommendedName>
        <fullName evidence="5">RRM domain-containing protein</fullName>
    </recommendedName>
</protein>
<feature type="region of interest" description="Disordered" evidence="4">
    <location>
        <begin position="105"/>
        <end position="136"/>
    </location>
</feature>
<dbReference type="STRING" id="619300.G3AQZ6"/>
<organism evidence="7">
    <name type="scientific">Spathaspora passalidarum (strain NRRL Y-27907 / 11-Y1)</name>
    <dbReference type="NCBI Taxonomy" id="619300"/>
    <lineage>
        <taxon>Eukaryota</taxon>
        <taxon>Fungi</taxon>
        <taxon>Dikarya</taxon>
        <taxon>Ascomycota</taxon>
        <taxon>Saccharomycotina</taxon>
        <taxon>Pichiomycetes</taxon>
        <taxon>Debaryomycetaceae</taxon>
        <taxon>Spathaspora</taxon>
    </lineage>
</organism>
<evidence type="ECO:0000256" key="1">
    <source>
        <dbReference type="ARBA" id="ARBA00022737"/>
    </source>
</evidence>
<evidence type="ECO:0000256" key="3">
    <source>
        <dbReference type="PROSITE-ProRule" id="PRU00176"/>
    </source>
</evidence>
<evidence type="ECO:0000313" key="6">
    <source>
        <dbReference type="EMBL" id="EGW31658.1"/>
    </source>
</evidence>
<evidence type="ECO:0000256" key="4">
    <source>
        <dbReference type="SAM" id="MobiDB-lite"/>
    </source>
</evidence>
<dbReference type="Pfam" id="PF00076">
    <property type="entry name" value="RRM_1"/>
    <property type="match status" value="2"/>
</dbReference>
<dbReference type="Proteomes" id="UP000000709">
    <property type="component" value="Unassembled WGS sequence"/>
</dbReference>
<dbReference type="SUPFAM" id="SSF54928">
    <property type="entry name" value="RNA-binding domain, RBD"/>
    <property type="match status" value="1"/>
</dbReference>